<dbReference type="PANTHER" id="PTHR48475">
    <property type="entry name" value="RIBONUCLEASE H"/>
    <property type="match status" value="1"/>
</dbReference>
<feature type="domain" description="RNase H type-1" evidence="1">
    <location>
        <begin position="15"/>
        <end position="105"/>
    </location>
</feature>
<dbReference type="OMA" id="RNAHANC"/>
<organism evidence="2 3">
    <name type="scientific">Cannabis sativa</name>
    <name type="common">Hemp</name>
    <name type="synonym">Marijuana</name>
    <dbReference type="NCBI Taxonomy" id="3483"/>
    <lineage>
        <taxon>Eukaryota</taxon>
        <taxon>Viridiplantae</taxon>
        <taxon>Streptophyta</taxon>
        <taxon>Embryophyta</taxon>
        <taxon>Tracheophyta</taxon>
        <taxon>Spermatophyta</taxon>
        <taxon>Magnoliopsida</taxon>
        <taxon>eudicotyledons</taxon>
        <taxon>Gunneridae</taxon>
        <taxon>Pentapetalae</taxon>
        <taxon>rosids</taxon>
        <taxon>fabids</taxon>
        <taxon>Rosales</taxon>
        <taxon>Cannabaceae</taxon>
        <taxon>Cannabis</taxon>
    </lineage>
</organism>
<dbReference type="InterPro" id="IPR012337">
    <property type="entry name" value="RNaseH-like_sf"/>
</dbReference>
<dbReference type="Gene3D" id="3.30.420.10">
    <property type="entry name" value="Ribonuclease H-like superfamily/Ribonuclease H"/>
    <property type="match status" value="1"/>
</dbReference>
<proteinExistence type="predicted"/>
<keyword evidence="3" id="KW-1185">Reference proteome</keyword>
<reference evidence="2" key="2">
    <citation type="submission" date="2021-03" db="UniProtKB">
        <authorList>
            <consortium name="EnsemblPlants"/>
        </authorList>
    </citation>
    <scope>IDENTIFICATION</scope>
</reference>
<dbReference type="CDD" id="cd09279">
    <property type="entry name" value="RNase_HI_like"/>
    <property type="match status" value="1"/>
</dbReference>
<gene>
    <name evidence="2" type="primary">LOC115696656</name>
</gene>
<reference evidence="2" key="1">
    <citation type="submission" date="2018-11" db="EMBL/GenBank/DDBJ databases">
        <authorList>
            <person name="Grassa J C."/>
        </authorList>
    </citation>
    <scope>NUCLEOTIDE SEQUENCE [LARGE SCALE GENOMIC DNA]</scope>
</reference>
<evidence type="ECO:0000313" key="3">
    <source>
        <dbReference type="Proteomes" id="UP000596661"/>
    </source>
</evidence>
<dbReference type="GeneID" id="115696656"/>
<dbReference type="GO" id="GO:0004523">
    <property type="term" value="F:RNA-DNA hybrid ribonuclease activity"/>
    <property type="evidence" value="ECO:0007669"/>
    <property type="project" value="InterPro"/>
</dbReference>
<dbReference type="EMBL" id="UZAU01000757">
    <property type="status" value="NOT_ANNOTATED_CDS"/>
    <property type="molecule type" value="Genomic_DNA"/>
</dbReference>
<dbReference type="Gramene" id="evm.model.09.1204">
    <property type="protein sequence ID" value="cds.evm.model.09.1204"/>
    <property type="gene ID" value="evm.TU.09.1204"/>
</dbReference>
<evidence type="ECO:0000313" key="2">
    <source>
        <dbReference type="EnsemblPlants" id="cds.evm.model.09.1204"/>
    </source>
</evidence>
<name>A0A803QDP7_CANSA</name>
<dbReference type="OrthoDB" id="1166700at2759"/>
<sequence length="140" mass="15767">MISPNRLRLQSALQFTFLASNNEAEYKALVAKLKLAKVVGANRVEMYSDSQLVVNQVLGEYQTWGEKMAAYISVVRELLQEFKEYKVERIPRERNAHANCLAKLALDSEIEKLGVIPVEHLTEPSIMTKEVVATNEQGSS</sequence>
<dbReference type="AlphaFoldDB" id="A0A803QDP7"/>
<dbReference type="InterPro" id="IPR036397">
    <property type="entry name" value="RNaseH_sf"/>
</dbReference>
<dbReference type="GO" id="GO:0003676">
    <property type="term" value="F:nucleic acid binding"/>
    <property type="evidence" value="ECO:0007669"/>
    <property type="project" value="InterPro"/>
</dbReference>
<dbReference type="Pfam" id="PF13456">
    <property type="entry name" value="RVT_3"/>
    <property type="match status" value="1"/>
</dbReference>
<dbReference type="InterPro" id="IPR002156">
    <property type="entry name" value="RNaseH_domain"/>
</dbReference>
<accession>A0A803QDP7</accession>
<dbReference type="KEGG" id="csav:115696656"/>
<dbReference type="Proteomes" id="UP000596661">
    <property type="component" value="Chromosome 9"/>
</dbReference>
<evidence type="ECO:0000259" key="1">
    <source>
        <dbReference type="Pfam" id="PF13456"/>
    </source>
</evidence>
<protein>
    <recommendedName>
        <fullName evidence="1">RNase H type-1 domain-containing protein</fullName>
    </recommendedName>
</protein>
<dbReference type="RefSeq" id="XP_030479406.1">
    <property type="nucleotide sequence ID" value="XM_030623546.1"/>
</dbReference>
<dbReference type="PANTHER" id="PTHR48475:SF2">
    <property type="entry name" value="RIBONUCLEASE H"/>
    <property type="match status" value="1"/>
</dbReference>
<dbReference type="SUPFAM" id="SSF53098">
    <property type="entry name" value="Ribonuclease H-like"/>
    <property type="match status" value="1"/>
</dbReference>
<dbReference type="EnsemblPlants" id="evm.model.09.1204">
    <property type="protein sequence ID" value="cds.evm.model.09.1204"/>
    <property type="gene ID" value="evm.TU.09.1204"/>
</dbReference>